<dbReference type="Proteomes" id="UP000231564">
    <property type="component" value="Chromosome MARIT"/>
</dbReference>
<evidence type="ECO:0000313" key="1">
    <source>
        <dbReference type="EMBL" id="SFZ80260.1"/>
    </source>
</evidence>
<proteinExistence type="predicted"/>
<dbReference type="AlphaFoldDB" id="A0A2H1E662"/>
<gene>
    <name evidence="1" type="ORF">MARIT_0352</name>
</gene>
<dbReference type="KEGG" id="tmar:MARIT_0352"/>
<dbReference type="GeneID" id="47721957"/>
<protein>
    <submittedName>
        <fullName evidence="1">Uncharacterized protein</fullName>
    </submittedName>
</protein>
<dbReference type="InterPro" id="IPR053841">
    <property type="entry name" value="MksE"/>
</dbReference>
<organism evidence="1 2">
    <name type="scientific">Tenacibaculum maritimum NCIMB 2154</name>
    <dbReference type="NCBI Taxonomy" id="1349785"/>
    <lineage>
        <taxon>Bacteria</taxon>
        <taxon>Pseudomonadati</taxon>
        <taxon>Bacteroidota</taxon>
        <taxon>Flavobacteriia</taxon>
        <taxon>Flavobacteriales</taxon>
        <taxon>Flavobacteriaceae</taxon>
        <taxon>Tenacibaculum</taxon>
    </lineage>
</organism>
<evidence type="ECO:0000313" key="2">
    <source>
        <dbReference type="Proteomes" id="UP000231564"/>
    </source>
</evidence>
<dbReference type="EMBL" id="LT634361">
    <property type="protein sequence ID" value="SFZ80260.1"/>
    <property type="molecule type" value="Genomic_DNA"/>
</dbReference>
<sequence>MENNDISEIEYLDFLKEEDAIQYFGKLDYLLKDGTHFQCYGDQIPYYRFLKKNKKSIKAFYQRFYGIILKEENKESDSYFFLDFNDSSRGNIPQSFRDILKNDYIIIGLIMYKILHSEKNLELTSIIKLKQTIRNDYQSFKPGLIKLIAQSTADKDNFNDDETIDNAIERALKQFRKLAWLDYKGDTFELRASFHRIITLYEDIIPKIDTVIESYQ</sequence>
<dbReference type="InterPro" id="IPR042038">
    <property type="entry name" value="MukE_N"/>
</dbReference>
<dbReference type="Pfam" id="PF21980">
    <property type="entry name" value="MksE"/>
    <property type="match status" value="1"/>
</dbReference>
<dbReference type="RefSeq" id="WP_100210595.1">
    <property type="nucleotide sequence ID" value="NZ_CP138495.1"/>
</dbReference>
<name>A0A2H1E662_9FLAO</name>
<reference evidence="1 2" key="1">
    <citation type="submission" date="2016-11" db="EMBL/GenBank/DDBJ databases">
        <authorList>
            <person name="Jaros S."/>
            <person name="Januszkiewicz K."/>
            <person name="Wedrychowicz H."/>
        </authorList>
    </citation>
    <scope>NUCLEOTIDE SEQUENCE [LARGE SCALE GENOMIC DNA]</scope>
    <source>
        <strain evidence="1">NCIMB 2154T</strain>
    </source>
</reference>
<dbReference type="Gene3D" id="1.10.10.2250">
    <property type="match status" value="1"/>
</dbReference>
<dbReference type="OrthoDB" id="1362255at2"/>
<accession>A0A2H1E662</accession>
<keyword evidence="2" id="KW-1185">Reference proteome</keyword>